<dbReference type="Gene3D" id="3.40.50.720">
    <property type="entry name" value="NAD(P)-binding Rossmann-like Domain"/>
    <property type="match status" value="1"/>
</dbReference>
<keyword evidence="5" id="KW-0560">Oxidoreductase</keyword>
<name>A0A953LHM5_SYMTR</name>
<dbReference type="RefSeq" id="WP_273379459.1">
    <property type="nucleotide sequence ID" value="NZ_PIUK01000080.1"/>
</dbReference>
<comment type="catalytic activity">
    <reaction evidence="8">
        <text>a (3S)-3-hydroxyacyl-CoA + NAD(+) = a 3-oxoacyl-CoA + NADH + H(+)</text>
        <dbReference type="Rhea" id="RHEA:22432"/>
        <dbReference type="ChEBI" id="CHEBI:15378"/>
        <dbReference type="ChEBI" id="CHEBI:57318"/>
        <dbReference type="ChEBI" id="CHEBI:57540"/>
        <dbReference type="ChEBI" id="CHEBI:57945"/>
        <dbReference type="ChEBI" id="CHEBI:90726"/>
        <dbReference type="EC" id="1.1.1.35"/>
    </reaction>
</comment>
<dbReference type="SUPFAM" id="SSF48179">
    <property type="entry name" value="6-phosphogluconate dehydrogenase C-terminal domain-like"/>
    <property type="match status" value="2"/>
</dbReference>
<dbReference type="CDD" id="cd06558">
    <property type="entry name" value="crotonase-like"/>
    <property type="match status" value="1"/>
</dbReference>
<feature type="domain" description="3-hydroxyacyl-CoA dehydrogenase NAD binding" evidence="10">
    <location>
        <begin position="7"/>
        <end position="205"/>
    </location>
</feature>
<dbReference type="Pfam" id="PF00378">
    <property type="entry name" value="ECH_1"/>
    <property type="match status" value="1"/>
</dbReference>
<dbReference type="SUPFAM" id="SSF52096">
    <property type="entry name" value="ClpP/crotonase"/>
    <property type="match status" value="1"/>
</dbReference>
<evidence type="ECO:0000256" key="5">
    <source>
        <dbReference type="ARBA" id="ARBA00023002"/>
    </source>
</evidence>
<dbReference type="GO" id="GO:0070403">
    <property type="term" value="F:NAD+ binding"/>
    <property type="evidence" value="ECO:0007669"/>
    <property type="project" value="InterPro"/>
</dbReference>
<evidence type="ECO:0000256" key="7">
    <source>
        <dbReference type="ARBA" id="ARBA00023098"/>
    </source>
</evidence>
<evidence type="ECO:0000256" key="1">
    <source>
        <dbReference type="ARBA" id="ARBA00005005"/>
    </source>
</evidence>
<dbReference type="Gene3D" id="3.90.226.10">
    <property type="entry name" value="2-enoyl-CoA Hydratase, Chain A, domain 1"/>
    <property type="match status" value="1"/>
</dbReference>
<comment type="pathway">
    <text evidence="1">Lipid metabolism; fatty acid beta-oxidation.</text>
</comment>
<keyword evidence="3" id="KW-0276">Fatty acid metabolism</keyword>
<dbReference type="InterPro" id="IPR006108">
    <property type="entry name" value="3HC_DH_C"/>
</dbReference>
<dbReference type="PANTHER" id="PTHR48075:SF7">
    <property type="entry name" value="3-HYDROXYACYL-COA DEHYDROGENASE-RELATED"/>
    <property type="match status" value="1"/>
</dbReference>
<dbReference type="Gene3D" id="1.10.1040.50">
    <property type="match status" value="1"/>
</dbReference>
<evidence type="ECO:0000259" key="10">
    <source>
        <dbReference type="Pfam" id="PF02737"/>
    </source>
</evidence>
<organism evidence="11 12">
    <name type="scientific">Symbiobacterium thermophilum</name>
    <dbReference type="NCBI Taxonomy" id="2734"/>
    <lineage>
        <taxon>Bacteria</taxon>
        <taxon>Bacillati</taxon>
        <taxon>Bacillota</taxon>
        <taxon>Clostridia</taxon>
        <taxon>Eubacteriales</taxon>
        <taxon>Symbiobacteriaceae</taxon>
        <taxon>Symbiobacterium</taxon>
    </lineage>
</organism>
<dbReference type="EMBL" id="PIUK01000080">
    <property type="protein sequence ID" value="MBY6276426.1"/>
    <property type="molecule type" value="Genomic_DNA"/>
</dbReference>
<evidence type="ECO:0000256" key="6">
    <source>
        <dbReference type="ARBA" id="ARBA00023027"/>
    </source>
</evidence>
<reference evidence="11" key="1">
    <citation type="submission" date="2017-11" db="EMBL/GenBank/DDBJ databases">
        <title>Three new genomes from thermophilic consortium.</title>
        <authorList>
            <person name="Quaggio R."/>
            <person name="Amgarten D."/>
            <person name="Setubal J.C."/>
        </authorList>
    </citation>
    <scope>NUCLEOTIDE SEQUENCE</scope>
    <source>
        <strain evidence="11">ZCTH01-B2</strain>
    </source>
</reference>
<proteinExistence type="inferred from homology"/>
<evidence type="ECO:0000256" key="2">
    <source>
        <dbReference type="ARBA" id="ARBA00009463"/>
    </source>
</evidence>
<dbReference type="GO" id="GO:0006631">
    <property type="term" value="P:fatty acid metabolic process"/>
    <property type="evidence" value="ECO:0007669"/>
    <property type="project" value="UniProtKB-KW"/>
</dbReference>
<dbReference type="InterPro" id="IPR008927">
    <property type="entry name" value="6-PGluconate_DH-like_C_sf"/>
</dbReference>
<dbReference type="InterPro" id="IPR036291">
    <property type="entry name" value="NAD(P)-bd_dom_sf"/>
</dbReference>
<dbReference type="Proteomes" id="UP000732377">
    <property type="component" value="Unassembled WGS sequence"/>
</dbReference>
<dbReference type="SUPFAM" id="SSF51735">
    <property type="entry name" value="NAD(P)-binding Rossmann-fold domains"/>
    <property type="match status" value="1"/>
</dbReference>
<evidence type="ECO:0000256" key="3">
    <source>
        <dbReference type="ARBA" id="ARBA00022832"/>
    </source>
</evidence>
<comment type="caution">
    <text evidence="11">The sequence shown here is derived from an EMBL/GenBank/DDBJ whole genome shotgun (WGS) entry which is preliminary data.</text>
</comment>
<evidence type="ECO:0000259" key="9">
    <source>
        <dbReference type="Pfam" id="PF00725"/>
    </source>
</evidence>
<feature type="domain" description="3-hydroxyacyl-CoA dehydrogenase C-terminal" evidence="9">
    <location>
        <begin position="208"/>
        <end position="307"/>
    </location>
</feature>
<dbReference type="Pfam" id="PF02737">
    <property type="entry name" value="3HCDH_N"/>
    <property type="match status" value="1"/>
</dbReference>
<keyword evidence="7" id="KW-0443">Lipid metabolism</keyword>
<dbReference type="GO" id="GO:0016042">
    <property type="term" value="P:lipid catabolic process"/>
    <property type="evidence" value="ECO:0007669"/>
    <property type="project" value="UniProtKB-KW"/>
</dbReference>
<dbReference type="PANTHER" id="PTHR48075">
    <property type="entry name" value="3-HYDROXYACYL-COA DEHYDROGENASE FAMILY PROTEIN"/>
    <property type="match status" value="1"/>
</dbReference>
<dbReference type="GO" id="GO:0003857">
    <property type="term" value="F:(3S)-3-hydroxyacyl-CoA dehydrogenase (NAD+) activity"/>
    <property type="evidence" value="ECO:0007669"/>
    <property type="project" value="UniProtKB-EC"/>
</dbReference>
<accession>A0A953LHM5</accession>
<evidence type="ECO:0000256" key="8">
    <source>
        <dbReference type="ARBA" id="ARBA00049556"/>
    </source>
</evidence>
<dbReference type="AlphaFoldDB" id="A0A953LHM5"/>
<evidence type="ECO:0000313" key="11">
    <source>
        <dbReference type="EMBL" id="MBY6276426.1"/>
    </source>
</evidence>
<dbReference type="InterPro" id="IPR001753">
    <property type="entry name" value="Enoyl-CoA_hydra/iso"/>
</dbReference>
<evidence type="ECO:0000313" key="12">
    <source>
        <dbReference type="Proteomes" id="UP000732377"/>
    </source>
</evidence>
<evidence type="ECO:0000256" key="4">
    <source>
        <dbReference type="ARBA" id="ARBA00022963"/>
    </source>
</evidence>
<sequence length="794" mass="86994">MPYAIRKAAVLGAGVMGAQIAAHLANVGIPTLLLDIVPRELTPDEAKKGLTLESPAVRNRLAASALQNLQKLKPSPLYSKDVLRLITPGNLEDDLAKVAECDWVVEAVIENLQIKKDLWQRVAAHHRPGMICSSNTSGISIQAMVEGTPESFRRHFLGTHFFNPPRYMKLLEIIPTPDTDPEVVAFMADFGERVLGKGVVMAKDTPNFIGNRIGVYGMMVTLEEMNRLGLTPDEVDALTGKAIGRPKSATFRTLDVVGIDTFCHVADNCRATIPDPEEAKIFVVPEPIREMVKRGWVGQKARQGFFKKEGDQILTLDLETMEYRPRRKASFPSLEAAKANPDLRSRVRGLVFAKDKAGEFLWAITKRTLLYAARKVGEIADDVVAIDNAMKWGYNWELGPFEMWDAIGLPESIARMEAEGEAVPDWVKEPARKGGFYRREAGKSFFINKGEYAPVPVSDRVIDIGALRETGRVVREKKGATLLDMGDGVLLMETHSPKAAIGFDIINMCKVAAEELASGRWKGLVIGARTENFCVGANVAIMLMEAQEEEWDELEFMAREFQNAFMALKFAPKPVVVAPYGMTLGGGYELCAVADRVVAAAESYIGLVEVGVGVIPGAGGNKEMLIRGLEGLPAGAQVDIQPILNRIFETIATAKVATSAREAQEMGYLRKSDVIVVNKDHQLYEAKRVVLALEAAGYRPPEPALIPAAGPEGRAVLELGAYGMFMGGWATEHELFIARKLAYVLTGGNVPAGTLVTEQYLLDLEREAFLSLLGTKKTQERMAHLLKTGKPLRN</sequence>
<gene>
    <name evidence="11" type="ORF">CWE10_09470</name>
</gene>
<comment type="similarity">
    <text evidence="2">Belongs to the 3-hydroxyacyl-CoA dehydrogenase family.</text>
</comment>
<dbReference type="Pfam" id="PF00725">
    <property type="entry name" value="3HCDH"/>
    <property type="match status" value="1"/>
</dbReference>
<keyword evidence="4" id="KW-0442">Lipid degradation</keyword>
<dbReference type="InterPro" id="IPR006176">
    <property type="entry name" value="3-OHacyl-CoA_DH_NAD-bd"/>
</dbReference>
<keyword evidence="6" id="KW-0520">NAD</keyword>
<dbReference type="InterPro" id="IPR029045">
    <property type="entry name" value="ClpP/crotonase-like_dom_sf"/>
</dbReference>
<protein>
    <submittedName>
        <fullName evidence="11">3-hydroxyacyl-CoA dehydrogenase</fullName>
    </submittedName>
</protein>